<accession>A0ABC8RS38</accession>
<evidence type="ECO:0000313" key="3">
    <source>
        <dbReference type="Proteomes" id="UP001642360"/>
    </source>
</evidence>
<feature type="compositionally biased region" description="Basic and acidic residues" evidence="1">
    <location>
        <begin position="58"/>
        <end position="75"/>
    </location>
</feature>
<dbReference type="Proteomes" id="UP001642360">
    <property type="component" value="Unassembled WGS sequence"/>
</dbReference>
<reference evidence="2 3" key="1">
    <citation type="submission" date="2024-02" db="EMBL/GenBank/DDBJ databases">
        <authorList>
            <person name="Vignale AGUSTIN F."/>
            <person name="Sosa J E."/>
            <person name="Modenutti C."/>
        </authorList>
    </citation>
    <scope>NUCLEOTIDE SEQUENCE [LARGE SCALE GENOMIC DNA]</scope>
</reference>
<dbReference type="AlphaFoldDB" id="A0ABC8RS38"/>
<proteinExistence type="predicted"/>
<organism evidence="2 3">
    <name type="scientific">Ilex paraguariensis</name>
    <name type="common">yerba mate</name>
    <dbReference type="NCBI Taxonomy" id="185542"/>
    <lineage>
        <taxon>Eukaryota</taxon>
        <taxon>Viridiplantae</taxon>
        <taxon>Streptophyta</taxon>
        <taxon>Embryophyta</taxon>
        <taxon>Tracheophyta</taxon>
        <taxon>Spermatophyta</taxon>
        <taxon>Magnoliopsida</taxon>
        <taxon>eudicotyledons</taxon>
        <taxon>Gunneridae</taxon>
        <taxon>Pentapetalae</taxon>
        <taxon>asterids</taxon>
        <taxon>campanulids</taxon>
        <taxon>Aquifoliales</taxon>
        <taxon>Aquifoliaceae</taxon>
        <taxon>Ilex</taxon>
    </lineage>
</organism>
<evidence type="ECO:0000313" key="2">
    <source>
        <dbReference type="EMBL" id="CAK9147637.1"/>
    </source>
</evidence>
<feature type="region of interest" description="Disordered" evidence="1">
    <location>
        <begin position="44"/>
        <end position="75"/>
    </location>
</feature>
<protein>
    <submittedName>
        <fullName evidence="2">Uncharacterized protein</fullName>
    </submittedName>
</protein>
<gene>
    <name evidence="2" type="ORF">ILEXP_LOCUS15553</name>
</gene>
<keyword evidence="3" id="KW-1185">Reference proteome</keyword>
<evidence type="ECO:0000256" key="1">
    <source>
        <dbReference type="SAM" id="MobiDB-lite"/>
    </source>
</evidence>
<feature type="non-terminal residue" evidence="2">
    <location>
        <position position="1"/>
    </location>
</feature>
<dbReference type="EMBL" id="CAUOFW020001713">
    <property type="protein sequence ID" value="CAK9147637.1"/>
    <property type="molecule type" value="Genomic_DNA"/>
</dbReference>
<sequence>DQHILSSHSFNVIYVGVLSIEQGLEKSFGTVGGRLVQLKKMLKGMTRDDNPQSEDSEALEHNLKDDGGDGDDRGVGAKVRARARGVFVAC</sequence>
<comment type="caution">
    <text evidence="2">The sequence shown here is derived from an EMBL/GenBank/DDBJ whole genome shotgun (WGS) entry which is preliminary data.</text>
</comment>
<name>A0ABC8RS38_9AQUA</name>